<evidence type="ECO:0000313" key="2">
    <source>
        <dbReference type="EMBL" id="SNT45215.1"/>
    </source>
</evidence>
<feature type="transmembrane region" description="Helical" evidence="1">
    <location>
        <begin position="37"/>
        <end position="56"/>
    </location>
</feature>
<dbReference type="RefSeq" id="WP_089211237.1">
    <property type="nucleotide sequence ID" value="NZ_FZOD01000044.1"/>
</dbReference>
<reference evidence="2 3" key="1">
    <citation type="submission" date="2017-06" db="EMBL/GenBank/DDBJ databases">
        <authorList>
            <person name="Kim H.J."/>
            <person name="Triplett B.A."/>
        </authorList>
    </citation>
    <scope>NUCLEOTIDE SEQUENCE [LARGE SCALE GENOMIC DNA]</scope>
    <source>
        <strain evidence="2 3">CGMCC 4.2132</strain>
    </source>
</reference>
<sequence>MPTPRKLTILAASIGLCALIALTLLTGADVISATAAVVLGAIAVVLACQVLTVMSVRRVDGKAMRIDNRVKRYETELADVKAVTERLDRRLDEIVELLRNRELKRDEDLQAILISLGEDRLTSLPQRQEMEEMVHELLPRLEAVEARAEAEGKA</sequence>
<organism evidence="2 3">
    <name type="scientific">Streptosporangium subroseum</name>
    <dbReference type="NCBI Taxonomy" id="106412"/>
    <lineage>
        <taxon>Bacteria</taxon>
        <taxon>Bacillati</taxon>
        <taxon>Actinomycetota</taxon>
        <taxon>Actinomycetes</taxon>
        <taxon>Streptosporangiales</taxon>
        <taxon>Streptosporangiaceae</taxon>
        <taxon>Streptosporangium</taxon>
    </lineage>
</organism>
<gene>
    <name evidence="2" type="ORF">SAMN05216276_104474</name>
</gene>
<dbReference type="Proteomes" id="UP000198282">
    <property type="component" value="Unassembled WGS sequence"/>
</dbReference>
<keyword evidence="3" id="KW-1185">Reference proteome</keyword>
<evidence type="ECO:0000256" key="1">
    <source>
        <dbReference type="SAM" id="Phobius"/>
    </source>
</evidence>
<dbReference type="EMBL" id="FZOD01000044">
    <property type="protein sequence ID" value="SNT45215.1"/>
    <property type="molecule type" value="Genomic_DNA"/>
</dbReference>
<keyword evidence="1" id="KW-1133">Transmembrane helix</keyword>
<keyword evidence="1" id="KW-0812">Transmembrane</keyword>
<dbReference type="OrthoDB" id="3542131at2"/>
<proteinExistence type="predicted"/>
<name>A0A239MRC9_9ACTN</name>
<dbReference type="AlphaFoldDB" id="A0A239MRC9"/>
<protein>
    <submittedName>
        <fullName evidence="2">Uncharacterized protein</fullName>
    </submittedName>
</protein>
<accession>A0A239MRC9</accession>
<keyword evidence="1" id="KW-0472">Membrane</keyword>
<evidence type="ECO:0000313" key="3">
    <source>
        <dbReference type="Proteomes" id="UP000198282"/>
    </source>
</evidence>